<evidence type="ECO:0000313" key="1">
    <source>
        <dbReference type="EMBL" id="MED6157859.1"/>
    </source>
</evidence>
<comment type="caution">
    <text evidence="1">The sequence shown here is derived from an EMBL/GenBank/DDBJ whole genome shotgun (WGS) entry which is preliminary data.</text>
</comment>
<protein>
    <submittedName>
        <fullName evidence="1">Uncharacterized protein</fullName>
    </submittedName>
</protein>
<organism evidence="1 2">
    <name type="scientific">Stylosanthes scabra</name>
    <dbReference type="NCBI Taxonomy" id="79078"/>
    <lineage>
        <taxon>Eukaryota</taxon>
        <taxon>Viridiplantae</taxon>
        <taxon>Streptophyta</taxon>
        <taxon>Embryophyta</taxon>
        <taxon>Tracheophyta</taxon>
        <taxon>Spermatophyta</taxon>
        <taxon>Magnoliopsida</taxon>
        <taxon>eudicotyledons</taxon>
        <taxon>Gunneridae</taxon>
        <taxon>Pentapetalae</taxon>
        <taxon>rosids</taxon>
        <taxon>fabids</taxon>
        <taxon>Fabales</taxon>
        <taxon>Fabaceae</taxon>
        <taxon>Papilionoideae</taxon>
        <taxon>50 kb inversion clade</taxon>
        <taxon>dalbergioids sensu lato</taxon>
        <taxon>Dalbergieae</taxon>
        <taxon>Pterocarpus clade</taxon>
        <taxon>Stylosanthes</taxon>
    </lineage>
</organism>
<sequence length="81" mass="9392">MSWVSTAGDMLALLGCIELYVEHRVRRWCNYQDHLPYFNLGYFGASRLLNLTGSMISDGHLQLGGEGFYHRRTRRHLESCN</sequence>
<name>A0ABU6UAG8_9FABA</name>
<dbReference type="Proteomes" id="UP001341840">
    <property type="component" value="Unassembled WGS sequence"/>
</dbReference>
<reference evidence="1 2" key="1">
    <citation type="journal article" date="2023" name="Plants (Basel)">
        <title>Bridging the Gap: Combining Genomics and Transcriptomics Approaches to Understand Stylosanthes scabra, an Orphan Legume from the Brazilian Caatinga.</title>
        <authorList>
            <person name="Ferreira-Neto J.R.C."/>
            <person name="da Silva M.D."/>
            <person name="Binneck E."/>
            <person name="de Melo N.F."/>
            <person name="da Silva R.H."/>
            <person name="de Melo A.L.T.M."/>
            <person name="Pandolfi V."/>
            <person name="Bustamante F.O."/>
            <person name="Brasileiro-Vidal A.C."/>
            <person name="Benko-Iseppon A.M."/>
        </authorList>
    </citation>
    <scope>NUCLEOTIDE SEQUENCE [LARGE SCALE GENOMIC DNA]</scope>
    <source>
        <tissue evidence="1">Leaves</tissue>
    </source>
</reference>
<keyword evidence="2" id="KW-1185">Reference proteome</keyword>
<dbReference type="EMBL" id="JASCZI010120934">
    <property type="protein sequence ID" value="MED6157859.1"/>
    <property type="molecule type" value="Genomic_DNA"/>
</dbReference>
<proteinExistence type="predicted"/>
<accession>A0ABU6UAG8</accession>
<gene>
    <name evidence="1" type="ORF">PIB30_027388</name>
</gene>
<evidence type="ECO:0000313" key="2">
    <source>
        <dbReference type="Proteomes" id="UP001341840"/>
    </source>
</evidence>